<evidence type="ECO:0000313" key="2">
    <source>
        <dbReference type="EMBL" id="RSH91172.1"/>
    </source>
</evidence>
<feature type="compositionally biased region" description="Low complexity" evidence="1">
    <location>
        <begin position="1"/>
        <end position="13"/>
    </location>
</feature>
<feature type="compositionally biased region" description="Low complexity" evidence="1">
    <location>
        <begin position="60"/>
        <end position="82"/>
    </location>
</feature>
<gene>
    <name evidence="2" type="ORF">EHS25_009471</name>
</gene>
<accession>A0A427YJA9</accession>
<name>A0A427YJA9_9TREE</name>
<organism evidence="2 3">
    <name type="scientific">Saitozyma podzolica</name>
    <dbReference type="NCBI Taxonomy" id="1890683"/>
    <lineage>
        <taxon>Eukaryota</taxon>
        <taxon>Fungi</taxon>
        <taxon>Dikarya</taxon>
        <taxon>Basidiomycota</taxon>
        <taxon>Agaricomycotina</taxon>
        <taxon>Tremellomycetes</taxon>
        <taxon>Tremellales</taxon>
        <taxon>Trimorphomycetaceae</taxon>
        <taxon>Saitozyma</taxon>
    </lineage>
</organism>
<reference evidence="2 3" key="1">
    <citation type="submission" date="2018-11" db="EMBL/GenBank/DDBJ databases">
        <title>Genome sequence of Saitozyma podzolica DSM 27192.</title>
        <authorList>
            <person name="Aliyu H."/>
            <person name="Gorte O."/>
            <person name="Ochsenreither K."/>
        </authorList>
    </citation>
    <scope>NUCLEOTIDE SEQUENCE [LARGE SCALE GENOMIC DNA]</scope>
    <source>
        <strain evidence="2 3">DSM 27192</strain>
    </source>
</reference>
<protein>
    <submittedName>
        <fullName evidence="2">Uncharacterized protein</fullName>
    </submittedName>
</protein>
<dbReference type="AlphaFoldDB" id="A0A427YJA9"/>
<comment type="caution">
    <text evidence="2">The sequence shown here is derived from an EMBL/GenBank/DDBJ whole genome shotgun (WGS) entry which is preliminary data.</text>
</comment>
<proteinExistence type="predicted"/>
<sequence>MYPRTSYSSYSPSRPAPPRPNVAPYIPAGHPFSMFINPNDSTSSLASSVHTVAHPTGIRSAPASPSSAYSYASTSTACSTPPRKASHVQSPTSSLAQPLSPRPRPRPNHLGHSGYISRPIPQNSTTLLHTTSASEFTSKRTPSPPYSTLPSELSILDHRTHHNLLGDIECIVGTKLRFPLLKRFQKGFNAGAPKPGMKVQGVQGEERGAGRRKLVKEKRGSWEEELGWEVEAVDVVARKGRGVREGNWL</sequence>
<dbReference type="Proteomes" id="UP000279259">
    <property type="component" value="Unassembled WGS sequence"/>
</dbReference>
<evidence type="ECO:0000256" key="1">
    <source>
        <dbReference type="SAM" id="MobiDB-lite"/>
    </source>
</evidence>
<dbReference type="EMBL" id="RSCD01000008">
    <property type="protein sequence ID" value="RSH91172.1"/>
    <property type="molecule type" value="Genomic_DNA"/>
</dbReference>
<feature type="region of interest" description="Disordered" evidence="1">
    <location>
        <begin position="57"/>
        <end position="122"/>
    </location>
</feature>
<keyword evidence="3" id="KW-1185">Reference proteome</keyword>
<feature type="compositionally biased region" description="Polar residues" evidence="1">
    <location>
        <begin position="87"/>
        <end position="97"/>
    </location>
</feature>
<feature type="region of interest" description="Disordered" evidence="1">
    <location>
        <begin position="1"/>
        <end position="22"/>
    </location>
</feature>
<dbReference type="OrthoDB" id="2575738at2759"/>
<evidence type="ECO:0000313" key="3">
    <source>
        <dbReference type="Proteomes" id="UP000279259"/>
    </source>
</evidence>